<evidence type="ECO:0000256" key="1">
    <source>
        <dbReference type="SAM" id="MobiDB-lite"/>
    </source>
</evidence>
<comment type="caution">
    <text evidence="2">The sequence shown here is derived from an EMBL/GenBank/DDBJ whole genome shotgun (WGS) entry which is preliminary data.</text>
</comment>
<dbReference type="AlphaFoldDB" id="A0A9P7D2S6"/>
<feature type="region of interest" description="Disordered" evidence="1">
    <location>
        <begin position="70"/>
        <end position="131"/>
    </location>
</feature>
<feature type="compositionally biased region" description="Polar residues" evidence="1">
    <location>
        <begin position="107"/>
        <end position="121"/>
    </location>
</feature>
<keyword evidence="3" id="KW-1185">Reference proteome</keyword>
<name>A0A9P7D2S6_9AGAM</name>
<protein>
    <submittedName>
        <fullName evidence="2">Uncharacterized protein</fullName>
    </submittedName>
</protein>
<dbReference type="OrthoDB" id="4023585at2759"/>
<evidence type="ECO:0000313" key="3">
    <source>
        <dbReference type="Proteomes" id="UP000714275"/>
    </source>
</evidence>
<gene>
    <name evidence="2" type="ORF">EV702DRAFT_1268400</name>
</gene>
<organism evidence="2 3">
    <name type="scientific">Suillus placidus</name>
    <dbReference type="NCBI Taxonomy" id="48579"/>
    <lineage>
        <taxon>Eukaryota</taxon>
        <taxon>Fungi</taxon>
        <taxon>Dikarya</taxon>
        <taxon>Basidiomycota</taxon>
        <taxon>Agaricomycotina</taxon>
        <taxon>Agaricomycetes</taxon>
        <taxon>Agaricomycetidae</taxon>
        <taxon>Boletales</taxon>
        <taxon>Suillineae</taxon>
        <taxon>Suillaceae</taxon>
        <taxon>Suillus</taxon>
    </lineage>
</organism>
<reference evidence="2" key="1">
    <citation type="journal article" date="2020" name="New Phytol.">
        <title>Comparative genomics reveals dynamic genome evolution in host specialist ectomycorrhizal fungi.</title>
        <authorList>
            <person name="Lofgren L.A."/>
            <person name="Nguyen N.H."/>
            <person name="Vilgalys R."/>
            <person name="Ruytinx J."/>
            <person name="Liao H.L."/>
            <person name="Branco S."/>
            <person name="Kuo A."/>
            <person name="LaButti K."/>
            <person name="Lipzen A."/>
            <person name="Andreopoulos W."/>
            <person name="Pangilinan J."/>
            <person name="Riley R."/>
            <person name="Hundley H."/>
            <person name="Na H."/>
            <person name="Barry K."/>
            <person name="Grigoriev I.V."/>
            <person name="Stajich J.E."/>
            <person name="Kennedy P.G."/>
        </authorList>
    </citation>
    <scope>NUCLEOTIDE SEQUENCE</scope>
    <source>
        <strain evidence="2">DOB743</strain>
    </source>
</reference>
<proteinExistence type="predicted"/>
<sequence length="146" mass="15731">MFRNVITSNARVCTVSYTRSIHATPAASTVTEKVSEMANKVYITAHLFVLVNKKVGQGLASVIETGEKAAGKTKKALGSTTASAEQKTEDAKQTTSKLTEQAKKKVNQSFASASIKMQRSSRGPVKRPEDQSIIQWVNVNTSLGKS</sequence>
<dbReference type="EMBL" id="JABBWD010000021">
    <property type="protein sequence ID" value="KAG1777374.1"/>
    <property type="molecule type" value="Genomic_DNA"/>
</dbReference>
<evidence type="ECO:0000313" key="2">
    <source>
        <dbReference type="EMBL" id="KAG1777374.1"/>
    </source>
</evidence>
<accession>A0A9P7D2S6</accession>
<dbReference type="Proteomes" id="UP000714275">
    <property type="component" value="Unassembled WGS sequence"/>
</dbReference>